<proteinExistence type="predicted"/>
<name>Q725W9_NITV2</name>
<dbReference type="EMBL" id="AE017285">
    <property type="protein sequence ID" value="AAS97774.1"/>
    <property type="molecule type" value="Genomic_DNA"/>
</dbReference>
<organism evidence="2 3">
    <name type="scientific">Nitratidesulfovibrio vulgaris (strain ATCC 29579 / DSM 644 / CCUG 34227 / NCIMB 8303 / VKM B-1760 / Hildenborough)</name>
    <name type="common">Desulfovibrio vulgaris</name>
    <dbReference type="NCBI Taxonomy" id="882"/>
    <lineage>
        <taxon>Bacteria</taxon>
        <taxon>Pseudomonadati</taxon>
        <taxon>Thermodesulfobacteriota</taxon>
        <taxon>Desulfovibrionia</taxon>
        <taxon>Desulfovibrionales</taxon>
        <taxon>Desulfovibrionaceae</taxon>
        <taxon>Nitratidesulfovibrio</taxon>
    </lineage>
</organism>
<dbReference type="KEGG" id="dvu:DVU_3306"/>
<reference evidence="2 3" key="1">
    <citation type="journal article" date="2004" name="Nat. Biotechnol.">
        <title>The genome sequence of the anaerobic, sulfate-reducing bacterium Desulfovibrio vulgaris Hildenborough.</title>
        <authorList>
            <person name="Heidelberg J.F."/>
            <person name="Seshadri R."/>
            <person name="Haveman S.A."/>
            <person name="Hemme C.L."/>
            <person name="Paulsen I.T."/>
            <person name="Kolonay J.F."/>
            <person name="Eisen J.A."/>
            <person name="Ward N."/>
            <person name="Methe B."/>
            <person name="Brinkac L.M."/>
            <person name="Daugherty S.C."/>
            <person name="Deboy R.T."/>
            <person name="Dodson R.J."/>
            <person name="Durkin A.S."/>
            <person name="Madupu R."/>
            <person name="Nelson W.C."/>
            <person name="Sullivan S.A."/>
            <person name="Fouts D."/>
            <person name="Haft D.H."/>
            <person name="Selengut J."/>
            <person name="Peterson J.D."/>
            <person name="Davidsen T.M."/>
            <person name="Zafar N."/>
            <person name="Zhou L."/>
            <person name="Radune D."/>
            <person name="Dimitrov G."/>
            <person name="Hance M."/>
            <person name="Tran K."/>
            <person name="Khouri H."/>
            <person name="Gill J."/>
            <person name="Utterback T.R."/>
            <person name="Feldblyum T.V."/>
            <person name="Wall J.D."/>
            <person name="Voordouw G."/>
            <person name="Fraser C.M."/>
        </authorList>
    </citation>
    <scope>NUCLEOTIDE SEQUENCE [LARGE SCALE GENOMIC DNA]</scope>
    <source>
        <strain evidence="3">ATCC 29579 / DSM 644 / NCIMB 8303 / VKM B-1760 / Hildenborough</strain>
    </source>
</reference>
<evidence type="ECO:0000256" key="1">
    <source>
        <dbReference type="SAM" id="MobiDB-lite"/>
    </source>
</evidence>
<gene>
    <name evidence="2" type="ordered locus">DVU_3306</name>
</gene>
<evidence type="ECO:0000313" key="2">
    <source>
        <dbReference type="EMBL" id="AAS97774.1"/>
    </source>
</evidence>
<dbReference type="Proteomes" id="UP000002194">
    <property type="component" value="Chromosome"/>
</dbReference>
<keyword evidence="3" id="KW-1185">Reference proteome</keyword>
<evidence type="ECO:0000313" key="3">
    <source>
        <dbReference type="Proteomes" id="UP000002194"/>
    </source>
</evidence>
<dbReference type="EnsemblBacteria" id="AAS97774">
    <property type="protein sequence ID" value="AAS97774"/>
    <property type="gene ID" value="DVU_3306"/>
</dbReference>
<feature type="region of interest" description="Disordered" evidence="1">
    <location>
        <begin position="1"/>
        <end position="54"/>
    </location>
</feature>
<dbReference type="AlphaFoldDB" id="Q725W9"/>
<protein>
    <submittedName>
        <fullName evidence="2">Uncharacterized protein</fullName>
    </submittedName>
</protein>
<dbReference type="PaxDb" id="882-DVU_3306"/>
<feature type="compositionally biased region" description="Basic and acidic residues" evidence="1">
    <location>
        <begin position="29"/>
        <end position="40"/>
    </location>
</feature>
<dbReference type="HOGENOM" id="CLU_3042812_0_0_7"/>
<accession>Q725W9</accession>
<sequence>MGHGGGVAAPSPLQRQDLPATGKGKGRRHETAPCRSEGKESFFLPWKRHTGMTA</sequence>